<feature type="domain" description="HTH lacI-type" evidence="4">
    <location>
        <begin position="3"/>
        <end position="55"/>
    </location>
</feature>
<name>A0A1D3TW54_9FIRM</name>
<dbReference type="InterPro" id="IPR000843">
    <property type="entry name" value="HTH_LacI"/>
</dbReference>
<dbReference type="Pfam" id="PF00356">
    <property type="entry name" value="LacI"/>
    <property type="match status" value="1"/>
</dbReference>
<dbReference type="SUPFAM" id="SSF53822">
    <property type="entry name" value="Periplasmic binding protein-like I"/>
    <property type="match status" value="1"/>
</dbReference>
<keyword evidence="3" id="KW-0804">Transcription</keyword>
<dbReference type="GO" id="GO:0000976">
    <property type="term" value="F:transcription cis-regulatory region binding"/>
    <property type="evidence" value="ECO:0007669"/>
    <property type="project" value="TreeGrafter"/>
</dbReference>
<dbReference type="Proteomes" id="UP000199315">
    <property type="component" value="Unassembled WGS sequence"/>
</dbReference>
<sequence length="334" mass="37795">MGITIKELSEISGYSCATISRVITKKGNVKKETKDAIEKLLTEYNYRTNIMELRKLEENNRTIMIIVGDLDNWYYMELIRVIKTAMTEEGYTIIIGFSNNQECEERAYVMMSYQNQYAGIIFINVRGGKELQQLLEQNYLPVIFLNRSIKFASFDTVCSDNHQGGYLATTYLIQMGHRKIGHLMGSTHSLTALERKRGYEDAMRENGLPVTGNSIYFGELDRESGYRCGEDLVKKGLDYTAMFCGNDLMAVGLLEALEDYGVKVPEQLSIVCYDDTPIARKAKVSLTTVSAEPLKMGSMATKVLLSRIAGDATEERTITYKPKLIVRDSVIKIY</sequence>
<dbReference type="InterPro" id="IPR028082">
    <property type="entry name" value="Peripla_BP_I"/>
</dbReference>
<evidence type="ECO:0000256" key="2">
    <source>
        <dbReference type="ARBA" id="ARBA00023125"/>
    </source>
</evidence>
<organism evidence="5 6">
    <name type="scientific">Anaerobium acetethylicum</name>
    <dbReference type="NCBI Taxonomy" id="1619234"/>
    <lineage>
        <taxon>Bacteria</taxon>
        <taxon>Bacillati</taxon>
        <taxon>Bacillota</taxon>
        <taxon>Clostridia</taxon>
        <taxon>Lachnospirales</taxon>
        <taxon>Lachnospiraceae</taxon>
        <taxon>Anaerobium</taxon>
    </lineage>
</organism>
<dbReference type="OrthoDB" id="9775106at2"/>
<evidence type="ECO:0000256" key="1">
    <source>
        <dbReference type="ARBA" id="ARBA00023015"/>
    </source>
</evidence>
<dbReference type="EMBL" id="FMKA01000020">
    <property type="protein sequence ID" value="SCP98443.1"/>
    <property type="molecule type" value="Genomic_DNA"/>
</dbReference>
<keyword evidence="2" id="KW-0238">DNA-binding</keyword>
<dbReference type="PANTHER" id="PTHR30146">
    <property type="entry name" value="LACI-RELATED TRANSCRIPTIONAL REPRESSOR"/>
    <property type="match status" value="1"/>
</dbReference>
<dbReference type="SMART" id="SM00354">
    <property type="entry name" value="HTH_LACI"/>
    <property type="match status" value="1"/>
</dbReference>
<dbReference type="CDD" id="cd06267">
    <property type="entry name" value="PBP1_LacI_sugar_binding-like"/>
    <property type="match status" value="1"/>
</dbReference>
<reference evidence="5 6" key="1">
    <citation type="submission" date="2016-09" db="EMBL/GenBank/DDBJ databases">
        <authorList>
            <person name="Capua I."/>
            <person name="De Benedictis P."/>
            <person name="Joannis T."/>
            <person name="Lombin L.H."/>
            <person name="Cattoli G."/>
        </authorList>
    </citation>
    <scope>NUCLEOTIDE SEQUENCE [LARGE SCALE GENOMIC DNA]</scope>
    <source>
        <strain evidence="5 6">GluBS11</strain>
    </source>
</reference>
<dbReference type="Pfam" id="PF13377">
    <property type="entry name" value="Peripla_BP_3"/>
    <property type="match status" value="1"/>
</dbReference>
<dbReference type="InterPro" id="IPR046335">
    <property type="entry name" value="LacI/GalR-like_sensor"/>
</dbReference>
<dbReference type="GO" id="GO:0003700">
    <property type="term" value="F:DNA-binding transcription factor activity"/>
    <property type="evidence" value="ECO:0007669"/>
    <property type="project" value="TreeGrafter"/>
</dbReference>
<dbReference type="Gene3D" id="1.10.260.40">
    <property type="entry name" value="lambda repressor-like DNA-binding domains"/>
    <property type="match status" value="1"/>
</dbReference>
<dbReference type="AlphaFoldDB" id="A0A1D3TW54"/>
<evidence type="ECO:0000259" key="4">
    <source>
        <dbReference type="PROSITE" id="PS50932"/>
    </source>
</evidence>
<keyword evidence="1" id="KW-0805">Transcription regulation</keyword>
<gene>
    <name evidence="5" type="ORF">SAMN05421730_102052</name>
</gene>
<evidence type="ECO:0000313" key="6">
    <source>
        <dbReference type="Proteomes" id="UP000199315"/>
    </source>
</evidence>
<dbReference type="STRING" id="1619234.SAMN05421730_102052"/>
<evidence type="ECO:0000256" key="3">
    <source>
        <dbReference type="ARBA" id="ARBA00023163"/>
    </source>
</evidence>
<protein>
    <submittedName>
        <fullName evidence="5">LacI family transcriptional regulator/LacI family transcriptional regulator, repressor for deo operon, udp, cdd, tsx, nupC, and nupG</fullName>
    </submittedName>
</protein>
<dbReference type="SUPFAM" id="SSF47413">
    <property type="entry name" value="lambda repressor-like DNA-binding domains"/>
    <property type="match status" value="1"/>
</dbReference>
<dbReference type="InterPro" id="IPR010982">
    <property type="entry name" value="Lambda_DNA-bd_dom_sf"/>
</dbReference>
<dbReference type="PROSITE" id="PS50932">
    <property type="entry name" value="HTH_LACI_2"/>
    <property type="match status" value="1"/>
</dbReference>
<dbReference type="Gene3D" id="3.40.50.2300">
    <property type="match status" value="2"/>
</dbReference>
<proteinExistence type="predicted"/>
<dbReference type="PANTHER" id="PTHR30146:SF109">
    <property type="entry name" value="HTH-TYPE TRANSCRIPTIONAL REGULATOR GALS"/>
    <property type="match status" value="1"/>
</dbReference>
<dbReference type="RefSeq" id="WP_091235446.1">
    <property type="nucleotide sequence ID" value="NZ_FMKA01000020.1"/>
</dbReference>
<accession>A0A1D3TW54</accession>
<evidence type="ECO:0000313" key="5">
    <source>
        <dbReference type="EMBL" id="SCP98443.1"/>
    </source>
</evidence>
<dbReference type="CDD" id="cd01392">
    <property type="entry name" value="HTH_LacI"/>
    <property type="match status" value="1"/>
</dbReference>
<keyword evidence="6" id="KW-1185">Reference proteome</keyword>